<dbReference type="RefSeq" id="WP_005463242.1">
    <property type="nucleotide sequence ID" value="NZ_CM001484.1"/>
</dbReference>
<accession>I1D0M4</accession>
<reference evidence="2 3" key="1">
    <citation type="submission" date="2011-09" db="EMBL/GenBank/DDBJ databases">
        <authorList>
            <consortium name="US DOE Joint Genome Institute (JGI-PGF)"/>
            <person name="Lucas S."/>
            <person name="Han J."/>
            <person name="Lapidus A."/>
            <person name="Cheng J.-F."/>
            <person name="Goodwin L."/>
            <person name="Pitluck S."/>
            <person name="Peters L."/>
            <person name="Land M.L."/>
            <person name="Hauser L."/>
            <person name="Brambilla E."/>
            <person name="Klenk H.-P."/>
            <person name="Woyke T.J."/>
        </authorList>
    </citation>
    <scope>NUCLEOTIDE SEQUENCE [LARGE SCALE GENOMIC DNA]</scope>
    <source>
        <strain evidence="2 3">K62</strain>
    </source>
</reference>
<gene>
    <name evidence="2" type="ORF">SacglDRAFT_01582</name>
</gene>
<dbReference type="AlphaFoldDB" id="I1D0M4"/>
<dbReference type="InterPro" id="IPR020941">
    <property type="entry name" value="SUFU-like_domain"/>
</dbReference>
<feature type="domain" description="Suppressor of fused-like" evidence="1">
    <location>
        <begin position="33"/>
        <end position="184"/>
    </location>
</feature>
<name>I1D0M4_9PSEU</name>
<sequence>MSTSDNQTELLEHLKSYLGTIRQIESARSEEGNRGYDLVVFHREDPGITTVATNGLRFQQITSMLPEELVCTLWEAHAHIAHYLVDTMASIILRNGRGLDYGVVVGSEEPIIDETEIRAVLVHPSPYFGGGFDLFPSRDAAKLQIISLIPITANEHELVKERGSEALFEKFRENRTNLFDIRRPSAV</sequence>
<evidence type="ECO:0000313" key="3">
    <source>
        <dbReference type="Proteomes" id="UP000005087"/>
    </source>
</evidence>
<dbReference type="HOGENOM" id="CLU_105884_0_0_11"/>
<dbReference type="EMBL" id="CM001484">
    <property type="protein sequence ID" value="EIE98498.1"/>
    <property type="molecule type" value="Genomic_DNA"/>
</dbReference>
<reference evidence="3" key="2">
    <citation type="submission" date="2012-01" db="EMBL/GenBank/DDBJ databases">
        <title>Noncontiguous Finished sequence of chromosome of Saccharomonospora glauca K62.</title>
        <authorList>
            <consortium name="US DOE Joint Genome Institute"/>
            <person name="Lucas S."/>
            <person name="Han J."/>
            <person name="Lapidus A."/>
            <person name="Cheng J.-F."/>
            <person name="Goodwin L."/>
            <person name="Pitluck S."/>
            <person name="Peters L."/>
            <person name="Mikhailova N."/>
            <person name="Held B."/>
            <person name="Detter J.C."/>
            <person name="Han C."/>
            <person name="Tapia R."/>
            <person name="Land M."/>
            <person name="Hauser L."/>
            <person name="Kyrpides N."/>
            <person name="Ivanova N."/>
            <person name="Pagani I."/>
            <person name="Brambilla E.-M."/>
            <person name="Klenk H.-P."/>
            <person name="Woyke T."/>
        </authorList>
    </citation>
    <scope>NUCLEOTIDE SEQUENCE [LARGE SCALE GENOMIC DNA]</scope>
    <source>
        <strain evidence="3">K62</strain>
    </source>
</reference>
<proteinExistence type="predicted"/>
<dbReference type="OrthoDB" id="3684558at2"/>
<dbReference type="eggNOG" id="ENOG5032WQP">
    <property type="taxonomic scope" value="Bacteria"/>
</dbReference>
<keyword evidence="3" id="KW-1185">Reference proteome</keyword>
<organism evidence="2 3">
    <name type="scientific">Saccharomonospora glauca K62</name>
    <dbReference type="NCBI Taxonomy" id="928724"/>
    <lineage>
        <taxon>Bacteria</taxon>
        <taxon>Bacillati</taxon>
        <taxon>Actinomycetota</taxon>
        <taxon>Actinomycetes</taxon>
        <taxon>Pseudonocardiales</taxon>
        <taxon>Pseudonocardiaceae</taxon>
        <taxon>Saccharomonospora</taxon>
    </lineage>
</organism>
<evidence type="ECO:0000313" key="2">
    <source>
        <dbReference type="EMBL" id="EIE98498.1"/>
    </source>
</evidence>
<dbReference type="Pfam" id="PF05076">
    <property type="entry name" value="SUFU"/>
    <property type="match status" value="1"/>
</dbReference>
<protein>
    <submittedName>
        <fullName evidence="2">Suppressor of fused protein (SUFU)</fullName>
    </submittedName>
</protein>
<evidence type="ECO:0000259" key="1">
    <source>
        <dbReference type="Pfam" id="PF05076"/>
    </source>
</evidence>
<dbReference type="Proteomes" id="UP000005087">
    <property type="component" value="Chromosome"/>
</dbReference>